<evidence type="ECO:0000256" key="1">
    <source>
        <dbReference type="RuleBase" id="RU361140"/>
    </source>
</evidence>
<accession>A0ABX1FWC0</accession>
<dbReference type="SUPFAM" id="SSF56601">
    <property type="entry name" value="beta-lactamase/transpeptidase-like"/>
    <property type="match status" value="1"/>
</dbReference>
<evidence type="ECO:0000313" key="4">
    <source>
        <dbReference type="Proteomes" id="UP001515943"/>
    </source>
</evidence>
<name>A0ABX1FWC0_9PSEU</name>
<feature type="domain" description="Penicillin-binding protein transpeptidase" evidence="2">
    <location>
        <begin position="16"/>
        <end position="407"/>
    </location>
</feature>
<dbReference type="PROSITE" id="PS00146">
    <property type="entry name" value="BETA_LACTAMASE_A"/>
    <property type="match status" value="1"/>
</dbReference>
<comment type="catalytic activity">
    <reaction evidence="1">
        <text>a beta-lactam + H2O = a substituted beta-amino acid</text>
        <dbReference type="Rhea" id="RHEA:20401"/>
        <dbReference type="ChEBI" id="CHEBI:15377"/>
        <dbReference type="ChEBI" id="CHEBI:35627"/>
        <dbReference type="ChEBI" id="CHEBI:140347"/>
        <dbReference type="EC" id="3.5.2.6"/>
    </reaction>
</comment>
<dbReference type="InterPro" id="IPR001460">
    <property type="entry name" value="PCN-bd_Tpept"/>
</dbReference>
<dbReference type="Proteomes" id="UP001515943">
    <property type="component" value="Unassembled WGS sequence"/>
</dbReference>
<keyword evidence="4" id="KW-1185">Reference proteome</keyword>
<dbReference type="InterPro" id="IPR050515">
    <property type="entry name" value="Beta-lactam/transpept"/>
</dbReference>
<evidence type="ECO:0000259" key="2">
    <source>
        <dbReference type="Pfam" id="PF00905"/>
    </source>
</evidence>
<proteinExistence type="inferred from homology"/>
<comment type="caution">
    <text evidence="3">The sequence shown here is derived from an EMBL/GenBank/DDBJ whole genome shotgun (WGS) entry which is preliminary data.</text>
</comment>
<keyword evidence="1" id="KW-0378">Hydrolase</keyword>
<gene>
    <name evidence="3" type="ORF">FXN61_44055</name>
</gene>
<dbReference type="InterPro" id="IPR012338">
    <property type="entry name" value="Beta-lactam/transpept-like"/>
</dbReference>
<comment type="similarity">
    <text evidence="1">Belongs to the class-A beta-lactamase family.</text>
</comment>
<dbReference type="InterPro" id="IPR023650">
    <property type="entry name" value="Beta-lactam_class-A_AS"/>
</dbReference>
<organism evidence="3 4">
    <name type="scientific">Lentzea indica</name>
    <dbReference type="NCBI Taxonomy" id="2604800"/>
    <lineage>
        <taxon>Bacteria</taxon>
        <taxon>Bacillati</taxon>
        <taxon>Actinomycetota</taxon>
        <taxon>Actinomycetes</taxon>
        <taxon>Pseudonocardiales</taxon>
        <taxon>Pseudonocardiaceae</taxon>
        <taxon>Lentzea</taxon>
    </lineage>
</organism>
<evidence type="ECO:0000313" key="3">
    <source>
        <dbReference type="EMBL" id="NKE63329.1"/>
    </source>
</evidence>
<sequence length="426" mass="44341">ATAVRSDANGAGPLAGGLVVLDAHSGHVLALASAPTETARPATGNTDTPEMKAFREAHQNYYHRARNGTPDETRKCNAAQPTPEERANCIRWGLRAEPGPLSPQAQADLHRYVEGRTDVDLPRPEINRALGKRYGLGSTFKVVVAAAYLRRPGTTAADPIDAPLVVRLGGKPINNSGKGLCPGTTAEGKISLTQALAVSCNTAFVQLASKLGWKDIEETARSFGFSLPRPEPEAEAEPGPAWLAGVAAGFDSVVPHDLAPTDIGNAVLGGDEVEGTPLQLATVMAAVANDGVAVQPSLVTAVTNANGGARRTITGETRKVLEPAQAEQLRQALSATAVAGTAVGLTAPAGSALWVKTGTHELYGDGEVVPPRQFVLQIAWVVGAVDTGKGRVSFAVAVETHDEKAGAARVRWLAQQAIDKITEVRG</sequence>
<protein>
    <recommendedName>
        <fullName evidence="1">Beta-lactamase</fullName>
        <ecNumber evidence="1">3.5.2.6</ecNumber>
    </recommendedName>
</protein>
<dbReference type="Pfam" id="PF00905">
    <property type="entry name" value="Transpeptidase"/>
    <property type="match status" value="1"/>
</dbReference>
<dbReference type="PANTHER" id="PTHR30627:SF24">
    <property type="entry name" value="PENICILLIN-BINDING PROTEIN 4B"/>
    <property type="match status" value="1"/>
</dbReference>
<keyword evidence="1" id="KW-0046">Antibiotic resistance</keyword>
<dbReference type="PANTHER" id="PTHR30627">
    <property type="entry name" value="PEPTIDOGLYCAN D,D-TRANSPEPTIDASE"/>
    <property type="match status" value="1"/>
</dbReference>
<feature type="non-terminal residue" evidence="3">
    <location>
        <position position="1"/>
    </location>
</feature>
<dbReference type="EMBL" id="VSRL01000342">
    <property type="protein sequence ID" value="NKE63329.1"/>
    <property type="molecule type" value="Genomic_DNA"/>
</dbReference>
<reference evidence="3 4" key="1">
    <citation type="submission" date="2019-08" db="EMBL/GenBank/DDBJ databases">
        <title>Lentzea from Indian Himalayas.</title>
        <authorList>
            <person name="Mandal S."/>
            <person name="Mallick Gupta A."/>
            <person name="Maiti P.K."/>
            <person name="Sarkar J."/>
            <person name="Mandal S."/>
        </authorList>
    </citation>
    <scope>NUCLEOTIDE SEQUENCE [LARGE SCALE GENOMIC DNA]</scope>
    <source>
        <strain evidence="3 4">PSKA42</strain>
    </source>
</reference>
<dbReference type="Gene3D" id="3.40.710.10">
    <property type="entry name" value="DD-peptidase/beta-lactamase superfamily"/>
    <property type="match status" value="1"/>
</dbReference>
<dbReference type="RefSeq" id="WP_281360869.1">
    <property type="nucleotide sequence ID" value="NZ_VSRL01000342.1"/>
</dbReference>
<dbReference type="EC" id="3.5.2.6" evidence="1"/>